<evidence type="ECO:0008006" key="3">
    <source>
        <dbReference type="Google" id="ProtNLM"/>
    </source>
</evidence>
<evidence type="ECO:0000313" key="2">
    <source>
        <dbReference type="Proteomes" id="UP000001574"/>
    </source>
</evidence>
<reference evidence="1 2" key="1">
    <citation type="submission" date="2006-10" db="EMBL/GenBank/DDBJ databases">
        <authorList>
            <person name="Fleischmann R.D."/>
            <person name="Dodson R.J."/>
            <person name="Haft D.H."/>
            <person name="Merkel J.S."/>
            <person name="Nelson W.C."/>
            <person name="Fraser C.M."/>
        </authorList>
    </citation>
    <scope>NUCLEOTIDE SEQUENCE [LARGE SCALE GENOMIC DNA]</scope>
    <source>
        <strain evidence="1 2">104</strain>
    </source>
</reference>
<protein>
    <recommendedName>
        <fullName evidence="3">Transposase</fullName>
    </recommendedName>
</protein>
<sequence>MVKRPRITTERNIAMALDQSALLEVLDALRTADAGERITQAAETIYQALIDAELKRPGNPGGS</sequence>
<dbReference type="AlphaFoldDB" id="A0A0H2ZTY7"/>
<organism evidence="1 2">
    <name type="scientific">Mycobacterium avium (strain 104)</name>
    <dbReference type="NCBI Taxonomy" id="243243"/>
    <lineage>
        <taxon>Bacteria</taxon>
        <taxon>Bacillati</taxon>
        <taxon>Actinomycetota</taxon>
        <taxon>Actinomycetes</taxon>
        <taxon>Mycobacteriales</taxon>
        <taxon>Mycobacteriaceae</taxon>
        <taxon>Mycobacterium</taxon>
        <taxon>Mycobacterium avium complex (MAC)</taxon>
    </lineage>
</organism>
<proteinExistence type="predicted"/>
<name>A0A0H2ZTY7_MYCA1</name>
<dbReference type="EMBL" id="CP000479">
    <property type="protein sequence ID" value="ABK65123.1"/>
    <property type="molecule type" value="Genomic_DNA"/>
</dbReference>
<gene>
    <name evidence="1" type="ordered locus">MAV_1456</name>
</gene>
<accession>A0A0H2ZTY7</accession>
<dbReference type="Proteomes" id="UP000001574">
    <property type="component" value="Chromosome"/>
</dbReference>
<evidence type="ECO:0000313" key="1">
    <source>
        <dbReference type="EMBL" id="ABK65123.1"/>
    </source>
</evidence>
<dbReference type="KEGG" id="mav:MAV_1456"/>
<dbReference type="HOGENOM" id="CLU_201829_0_0_11"/>